<dbReference type="GO" id="GO:0016757">
    <property type="term" value="F:glycosyltransferase activity"/>
    <property type="evidence" value="ECO:0007669"/>
    <property type="project" value="UniProtKB-KW"/>
</dbReference>
<evidence type="ECO:0000259" key="1">
    <source>
        <dbReference type="Pfam" id="PF00535"/>
    </source>
</evidence>
<keyword evidence="2" id="KW-0808">Transferase</keyword>
<dbReference type="CDD" id="cd04186">
    <property type="entry name" value="GT_2_like_c"/>
    <property type="match status" value="1"/>
</dbReference>
<sequence>MKVSLSIVTYNTLIADLDKVLNSIKQTSQEWTLYIIDNSPNKELEKFFQDDKRIIYHFNNSNIGFGAGHNMAIELSLQAGFDFHFVVNPDIYFNEDIITPMINYINKNKDVGMMMPEVLFASGEIQYLPKLLPSPFSILRRKLKWPKASFEKFICKYELRNVSRNEIIEVPILSGCFSLLNLKIIEEIGGYDEKFFMYFEDFDLSRRVHEKYKTLYFPKVSVYHGYESGANKNLKLFKIFFSSAITYFNKWGWFFDHERDKINTTITKALSLKSSTC</sequence>
<comment type="caution">
    <text evidence="2">The sequence shown here is derived from an EMBL/GenBank/DDBJ whole genome shotgun (WGS) entry which is preliminary data.</text>
</comment>
<gene>
    <name evidence="2" type="ORF">ACFQ1G_06125</name>
</gene>
<name>A0ABW3IE68_9FLAO</name>
<dbReference type="InterPro" id="IPR029044">
    <property type="entry name" value="Nucleotide-diphossugar_trans"/>
</dbReference>
<evidence type="ECO:0000313" key="2">
    <source>
        <dbReference type="EMBL" id="MFD0976362.1"/>
    </source>
</evidence>
<dbReference type="Proteomes" id="UP001597100">
    <property type="component" value="Unassembled WGS sequence"/>
</dbReference>
<organism evidence="2 3">
    <name type="scientific">Salinimicrobium gaetbulicola</name>
    <dbReference type="NCBI Taxonomy" id="999702"/>
    <lineage>
        <taxon>Bacteria</taxon>
        <taxon>Pseudomonadati</taxon>
        <taxon>Bacteroidota</taxon>
        <taxon>Flavobacteriia</taxon>
        <taxon>Flavobacteriales</taxon>
        <taxon>Flavobacteriaceae</taxon>
        <taxon>Salinimicrobium</taxon>
    </lineage>
</organism>
<keyword evidence="2" id="KW-0328">Glycosyltransferase</keyword>
<dbReference type="PANTHER" id="PTHR43179:SF10">
    <property type="entry name" value="GLYCOSYL TRANSFERASE"/>
    <property type="match status" value="1"/>
</dbReference>
<accession>A0ABW3IE68</accession>
<dbReference type="SUPFAM" id="SSF53448">
    <property type="entry name" value="Nucleotide-diphospho-sugar transferases"/>
    <property type="match status" value="1"/>
</dbReference>
<dbReference type="PANTHER" id="PTHR43179">
    <property type="entry name" value="RHAMNOSYLTRANSFERASE WBBL"/>
    <property type="match status" value="1"/>
</dbReference>
<dbReference type="RefSeq" id="WP_380737622.1">
    <property type="nucleotide sequence ID" value="NZ_JBHTJP010000032.1"/>
</dbReference>
<dbReference type="InterPro" id="IPR001173">
    <property type="entry name" value="Glyco_trans_2-like"/>
</dbReference>
<dbReference type="Pfam" id="PF00535">
    <property type="entry name" value="Glycos_transf_2"/>
    <property type="match status" value="1"/>
</dbReference>
<reference evidence="3" key="1">
    <citation type="journal article" date="2019" name="Int. J. Syst. Evol. Microbiol.">
        <title>The Global Catalogue of Microorganisms (GCM) 10K type strain sequencing project: providing services to taxonomists for standard genome sequencing and annotation.</title>
        <authorList>
            <consortium name="The Broad Institute Genomics Platform"/>
            <consortium name="The Broad Institute Genome Sequencing Center for Infectious Disease"/>
            <person name="Wu L."/>
            <person name="Ma J."/>
        </authorList>
    </citation>
    <scope>NUCLEOTIDE SEQUENCE [LARGE SCALE GENOMIC DNA]</scope>
    <source>
        <strain evidence="3">CCUG 60898</strain>
    </source>
</reference>
<evidence type="ECO:0000313" key="3">
    <source>
        <dbReference type="Proteomes" id="UP001597100"/>
    </source>
</evidence>
<protein>
    <submittedName>
        <fullName evidence="2">Glycosyltransferase family 2 protein</fullName>
        <ecNumber evidence="2">2.4.-.-</ecNumber>
    </submittedName>
</protein>
<keyword evidence="3" id="KW-1185">Reference proteome</keyword>
<proteinExistence type="predicted"/>
<dbReference type="Gene3D" id="3.90.550.10">
    <property type="entry name" value="Spore Coat Polysaccharide Biosynthesis Protein SpsA, Chain A"/>
    <property type="match status" value="1"/>
</dbReference>
<dbReference type="EMBL" id="JBHTJP010000032">
    <property type="protein sequence ID" value="MFD0976362.1"/>
    <property type="molecule type" value="Genomic_DNA"/>
</dbReference>
<dbReference type="EC" id="2.4.-.-" evidence="2"/>
<feature type="domain" description="Glycosyltransferase 2-like" evidence="1">
    <location>
        <begin position="5"/>
        <end position="188"/>
    </location>
</feature>